<dbReference type="GO" id="GO:0047631">
    <property type="term" value="F:ADP-ribose diphosphatase activity"/>
    <property type="evidence" value="ECO:0007669"/>
    <property type="project" value="UniProtKB-EC"/>
</dbReference>
<dbReference type="Pfam" id="PF00293">
    <property type="entry name" value="NUDIX"/>
    <property type="match status" value="1"/>
</dbReference>
<comment type="catalytic activity">
    <reaction evidence="12">
        <text>ADP-D-ribose + H2O = D-ribose 5-phosphate + AMP + 2 H(+)</text>
        <dbReference type="Rhea" id="RHEA:10412"/>
        <dbReference type="ChEBI" id="CHEBI:15377"/>
        <dbReference type="ChEBI" id="CHEBI:15378"/>
        <dbReference type="ChEBI" id="CHEBI:57967"/>
        <dbReference type="ChEBI" id="CHEBI:78346"/>
        <dbReference type="ChEBI" id="CHEBI:456215"/>
        <dbReference type="EC" id="3.6.1.13"/>
    </reaction>
</comment>
<dbReference type="PANTHER" id="PTHR11839:SF5">
    <property type="entry name" value="ADP-RIBOSE PYROPHOSPHATASE"/>
    <property type="match status" value="1"/>
</dbReference>
<feature type="binding site" evidence="13">
    <location>
        <position position="98"/>
    </location>
    <ligand>
        <name>Mg(2+)</name>
        <dbReference type="ChEBI" id="CHEBI:18420"/>
        <label>1</label>
    </ligand>
</feature>
<dbReference type="AlphaFoldDB" id="A0A2S5KM29"/>
<evidence type="ECO:0000256" key="13">
    <source>
        <dbReference type="PIRSR" id="PIRSR604385-2"/>
    </source>
</evidence>
<evidence type="ECO:0000256" key="3">
    <source>
        <dbReference type="ARBA" id="ARBA00012453"/>
    </source>
</evidence>
<comment type="caution">
    <text evidence="15">The sequence shown here is derived from an EMBL/GenBank/DDBJ whole genome shotgun (WGS) entry which is preliminary data.</text>
</comment>
<dbReference type="GO" id="GO:0019144">
    <property type="term" value="F:ADP-sugar diphosphatase activity"/>
    <property type="evidence" value="ECO:0007669"/>
    <property type="project" value="TreeGrafter"/>
</dbReference>
<feature type="binding site" evidence="13">
    <location>
        <position position="114"/>
    </location>
    <ligand>
        <name>Mg(2+)</name>
        <dbReference type="ChEBI" id="CHEBI:18420"/>
        <label>1</label>
    </ligand>
</feature>
<keyword evidence="5 13" id="KW-0479">Metal-binding</keyword>
<proteinExistence type="inferred from homology"/>
<feature type="binding site" evidence="13">
    <location>
        <position position="118"/>
    </location>
    <ligand>
        <name>Mg(2+)</name>
        <dbReference type="ChEBI" id="CHEBI:18420"/>
        <label>1</label>
    </ligand>
</feature>
<dbReference type="GO" id="GO:0005829">
    <property type="term" value="C:cytosol"/>
    <property type="evidence" value="ECO:0007669"/>
    <property type="project" value="TreeGrafter"/>
</dbReference>
<sequence length="218" mass="24150">MSGTALIPSFSGEHDDAVTLLKDELSFKGFFRLRTLTLRHRCFNGESITITRELFDRGRAVCVLLYDPARDTVVLIEQFRTGAFMGIKAEAWQYELVAGMVEEGESDREVARREAVEEAGADIQGVTHMLDYFVSPGGTNEQVGLYCAWVDSRGMGGIHGLPEEGEDIRVVTVPLADAIAATRNGRINNAATLLGLQWLQLHRDDVLTKWQQQGLPIV</sequence>
<dbReference type="CDD" id="cd24155">
    <property type="entry name" value="NUDIX_ADPRase"/>
    <property type="match status" value="1"/>
</dbReference>
<dbReference type="Proteomes" id="UP000238196">
    <property type="component" value="Unassembled WGS sequence"/>
</dbReference>
<keyword evidence="6" id="KW-0378">Hydrolase</keyword>
<dbReference type="PROSITE" id="PS51462">
    <property type="entry name" value="NUDIX"/>
    <property type="match status" value="1"/>
</dbReference>
<protein>
    <recommendedName>
        <fullName evidence="4">ADP-ribose pyrophosphatase</fullName>
        <ecNumber evidence="3">3.6.1.13</ecNumber>
    </recommendedName>
    <alternativeName>
        <fullName evidence="9">ADP-ribose diphosphatase</fullName>
    </alternativeName>
    <alternativeName>
        <fullName evidence="11">ADP-ribose phosphohydrolase</fullName>
    </alternativeName>
    <alternativeName>
        <fullName evidence="10">Adenosine diphosphoribose pyrophosphatase</fullName>
    </alternativeName>
</protein>
<evidence type="ECO:0000313" key="16">
    <source>
        <dbReference type="Proteomes" id="UP000238196"/>
    </source>
</evidence>
<comment type="cofactor">
    <cofactor evidence="1 13">
        <name>Mg(2+)</name>
        <dbReference type="ChEBI" id="CHEBI:18420"/>
    </cofactor>
</comment>
<evidence type="ECO:0000313" key="15">
    <source>
        <dbReference type="EMBL" id="PPC75589.1"/>
    </source>
</evidence>
<evidence type="ECO:0000259" key="14">
    <source>
        <dbReference type="PROSITE" id="PS51462"/>
    </source>
</evidence>
<organism evidence="15 16">
    <name type="scientific">Proteobacteria bacterium 228</name>
    <dbReference type="NCBI Taxonomy" id="2083153"/>
    <lineage>
        <taxon>Bacteria</taxon>
        <taxon>Pseudomonadati</taxon>
        <taxon>Pseudomonadota</taxon>
    </lineage>
</organism>
<evidence type="ECO:0000256" key="10">
    <source>
        <dbReference type="ARBA" id="ARBA00030308"/>
    </source>
</evidence>
<reference evidence="15 16" key="1">
    <citation type="submission" date="2018-02" db="EMBL/GenBank/DDBJ databases">
        <title>novel marine gammaproteobacteria from coastal saline agro ecosystem.</title>
        <authorList>
            <person name="Krishnan R."/>
            <person name="Ramesh Kumar N."/>
        </authorList>
    </citation>
    <scope>NUCLEOTIDE SEQUENCE [LARGE SCALE GENOMIC DNA]</scope>
    <source>
        <strain evidence="15 16">228</strain>
    </source>
</reference>
<dbReference type="InterPro" id="IPR000086">
    <property type="entry name" value="NUDIX_hydrolase_dom"/>
</dbReference>
<dbReference type="EMBL" id="PRLP01000082">
    <property type="protein sequence ID" value="PPC75589.1"/>
    <property type="molecule type" value="Genomic_DNA"/>
</dbReference>
<feature type="domain" description="Nudix hydrolase" evidence="14">
    <location>
        <begin position="56"/>
        <end position="195"/>
    </location>
</feature>
<dbReference type="Gene3D" id="3.90.79.10">
    <property type="entry name" value="Nucleoside Triphosphate Pyrophosphohydrolase"/>
    <property type="match status" value="1"/>
</dbReference>
<dbReference type="GO" id="GO:0019693">
    <property type="term" value="P:ribose phosphate metabolic process"/>
    <property type="evidence" value="ECO:0007669"/>
    <property type="project" value="TreeGrafter"/>
</dbReference>
<dbReference type="NCBIfam" id="TIGR00052">
    <property type="entry name" value="nudix-type nucleoside diphosphatase, YffH/AdpP family"/>
    <property type="match status" value="1"/>
</dbReference>
<evidence type="ECO:0000256" key="4">
    <source>
        <dbReference type="ARBA" id="ARBA00013297"/>
    </source>
</evidence>
<evidence type="ECO:0000256" key="7">
    <source>
        <dbReference type="ARBA" id="ARBA00022842"/>
    </source>
</evidence>
<dbReference type="PROSITE" id="PS00893">
    <property type="entry name" value="NUDIX_BOX"/>
    <property type="match status" value="1"/>
</dbReference>
<dbReference type="PANTHER" id="PTHR11839">
    <property type="entry name" value="UDP/ADP-SUGAR PYROPHOSPHATASE"/>
    <property type="match status" value="1"/>
</dbReference>
<gene>
    <name evidence="15" type="ORF">C4K68_19495</name>
</gene>
<dbReference type="GO" id="GO:0046872">
    <property type="term" value="F:metal ion binding"/>
    <property type="evidence" value="ECO:0007669"/>
    <property type="project" value="UniProtKB-KW"/>
</dbReference>
<comment type="function">
    <text evidence="8">Acts on ADP-mannose and ADP-glucose as well as ADP-ribose. Prevents glycogen biosynthesis. The reaction catalyzed by this enzyme is a limiting step of the gluconeogenic process.</text>
</comment>
<comment type="similarity">
    <text evidence="2">Belongs to the Nudix hydrolase family. NudF subfamily.</text>
</comment>
<accession>A0A2S5KM29</accession>
<dbReference type="InterPro" id="IPR020084">
    <property type="entry name" value="NUDIX_hydrolase_CS"/>
</dbReference>
<evidence type="ECO:0000256" key="2">
    <source>
        <dbReference type="ARBA" id="ARBA00007482"/>
    </source>
</evidence>
<dbReference type="InterPro" id="IPR004385">
    <property type="entry name" value="NDP_pyrophosphatase"/>
</dbReference>
<keyword evidence="7 13" id="KW-0460">Magnesium</keyword>
<evidence type="ECO:0000256" key="9">
    <source>
        <dbReference type="ARBA" id="ARBA00030162"/>
    </source>
</evidence>
<name>A0A2S5KM29_9PROT</name>
<evidence type="ECO:0000256" key="1">
    <source>
        <dbReference type="ARBA" id="ARBA00001946"/>
    </source>
</evidence>
<evidence type="ECO:0000256" key="5">
    <source>
        <dbReference type="ARBA" id="ARBA00022723"/>
    </source>
</evidence>
<dbReference type="SUPFAM" id="SSF55811">
    <property type="entry name" value="Nudix"/>
    <property type="match status" value="1"/>
</dbReference>
<evidence type="ECO:0000256" key="12">
    <source>
        <dbReference type="ARBA" id="ARBA00049546"/>
    </source>
</evidence>
<dbReference type="EC" id="3.6.1.13" evidence="3"/>
<dbReference type="InterPro" id="IPR015797">
    <property type="entry name" value="NUDIX_hydrolase-like_dom_sf"/>
</dbReference>
<feature type="binding site" evidence="13">
    <location>
        <position position="166"/>
    </location>
    <ligand>
        <name>Mg(2+)</name>
        <dbReference type="ChEBI" id="CHEBI:18420"/>
        <label>1</label>
    </ligand>
</feature>
<dbReference type="GO" id="GO:0006753">
    <property type="term" value="P:nucleoside phosphate metabolic process"/>
    <property type="evidence" value="ECO:0007669"/>
    <property type="project" value="TreeGrafter"/>
</dbReference>
<evidence type="ECO:0000256" key="6">
    <source>
        <dbReference type="ARBA" id="ARBA00022801"/>
    </source>
</evidence>
<evidence type="ECO:0000256" key="11">
    <source>
        <dbReference type="ARBA" id="ARBA00033056"/>
    </source>
</evidence>
<evidence type="ECO:0000256" key="8">
    <source>
        <dbReference type="ARBA" id="ARBA00025164"/>
    </source>
</evidence>
<dbReference type="OrthoDB" id="5292471at2"/>